<dbReference type="InterPro" id="IPR023833">
    <property type="entry name" value="Signal_pept_SipW-depend-type"/>
</dbReference>
<dbReference type="AlphaFoldDB" id="H0QQW6"/>
<evidence type="ECO:0008006" key="3">
    <source>
        <dbReference type="Google" id="ProtNLM"/>
    </source>
</evidence>
<sequence length="180" mass="18429">MKNSALIKGTAAIAVGAALLLGGGGTLASWNASQSATPGTVVAGDLNVVAATGVWKDRTGATITNIANYKVVPGDKLTYTQVLDVTLTGDKMAAEVAAEGATPDNGFTAANVTVTDPVLTVGETGLGTEVTNPLKTSQKVTAKITFEFKWATAGRDDVTAEYDFNEVSFTLNQITQTGLS</sequence>
<dbReference type="STRING" id="1077972.ARGLB_083_01060"/>
<proteinExistence type="predicted"/>
<dbReference type="NCBIfam" id="TIGR04088">
    <property type="entry name" value="cognate_SipW"/>
    <property type="match status" value="1"/>
</dbReference>
<dbReference type="eggNOG" id="ENOG5033JI5">
    <property type="taxonomic scope" value="Bacteria"/>
</dbReference>
<evidence type="ECO:0000313" key="1">
    <source>
        <dbReference type="EMBL" id="GAB15217.1"/>
    </source>
</evidence>
<dbReference type="NCBIfam" id="TIGR04089">
    <property type="entry name" value="exp_by_SipW_III"/>
    <property type="match status" value="1"/>
</dbReference>
<gene>
    <name evidence="1" type="ORF">ARGLB_083_01060</name>
</gene>
<reference evidence="1 2" key="1">
    <citation type="submission" date="2011-12" db="EMBL/GenBank/DDBJ databases">
        <title>Whole genome shotgun sequence of Arthrobacter globiformis NBRC 12137.</title>
        <authorList>
            <person name="Miyazawa S."/>
            <person name="Hosoyama A."/>
            <person name="Tsuchikane K."/>
            <person name="Katsumata H."/>
            <person name="Yamazaki S."/>
            <person name="Fujita N."/>
        </authorList>
    </citation>
    <scope>NUCLEOTIDE SEQUENCE [LARGE SCALE GENOMIC DNA]</scope>
    <source>
        <strain evidence="1 2">NBRC 12137</strain>
    </source>
</reference>
<dbReference type="InterPro" id="IPR024006">
    <property type="entry name" value="Alt_signal_exp_actinobact"/>
</dbReference>
<protein>
    <recommendedName>
        <fullName evidence="3">Alternate-type signal peptide domain-containing protein</fullName>
    </recommendedName>
</protein>
<comment type="caution">
    <text evidence="1">The sequence shown here is derived from an EMBL/GenBank/DDBJ whole genome shotgun (WGS) entry which is preliminary data.</text>
</comment>
<dbReference type="EMBL" id="BAEG01000083">
    <property type="protein sequence ID" value="GAB15217.1"/>
    <property type="molecule type" value="Genomic_DNA"/>
</dbReference>
<evidence type="ECO:0000313" key="2">
    <source>
        <dbReference type="Proteomes" id="UP000003828"/>
    </source>
</evidence>
<keyword evidence="2" id="KW-1185">Reference proteome</keyword>
<dbReference type="Proteomes" id="UP000003828">
    <property type="component" value="Unassembled WGS sequence"/>
</dbReference>
<dbReference type="OrthoDB" id="4466954at2"/>
<dbReference type="RefSeq" id="WP_003804531.1">
    <property type="nucleotide sequence ID" value="NZ_BAEG01000083.1"/>
</dbReference>
<name>H0QQW6_ARTG1</name>
<organism evidence="1 2">
    <name type="scientific">Arthrobacter globiformis (strain ATCC 8010 / DSM 20124 / JCM 1332 / NBRC 12137 / NCIMB 8907 / NRRL B-2979 / 168)</name>
    <dbReference type="NCBI Taxonomy" id="1077972"/>
    <lineage>
        <taxon>Bacteria</taxon>
        <taxon>Bacillati</taxon>
        <taxon>Actinomycetota</taxon>
        <taxon>Actinomycetes</taxon>
        <taxon>Micrococcales</taxon>
        <taxon>Micrococcaceae</taxon>
        <taxon>Arthrobacter</taxon>
    </lineage>
</organism>
<accession>H0QQW6</accession>